<keyword evidence="4" id="KW-1185">Reference proteome</keyword>
<dbReference type="Proteomes" id="UP001596472">
    <property type="component" value="Unassembled WGS sequence"/>
</dbReference>
<evidence type="ECO:0000256" key="1">
    <source>
        <dbReference type="ARBA" id="ARBA00022676"/>
    </source>
</evidence>
<gene>
    <name evidence="3" type="ORF">ACFQY0_19490</name>
</gene>
<comment type="caution">
    <text evidence="3">The sequence shown here is derived from an EMBL/GenBank/DDBJ whole genome shotgun (WGS) entry which is preliminary data.</text>
</comment>
<evidence type="ECO:0000313" key="3">
    <source>
        <dbReference type="EMBL" id="MFC7339385.1"/>
    </source>
</evidence>
<protein>
    <submittedName>
        <fullName evidence="3">Alpha-1,2-fucosyltransferase</fullName>
    </submittedName>
</protein>
<name>A0ABW2LCP5_9BACT</name>
<proteinExistence type="predicted"/>
<reference evidence="4" key="1">
    <citation type="journal article" date="2019" name="Int. J. Syst. Evol. Microbiol.">
        <title>The Global Catalogue of Microorganisms (GCM) 10K type strain sequencing project: providing services to taxonomists for standard genome sequencing and annotation.</title>
        <authorList>
            <consortium name="The Broad Institute Genomics Platform"/>
            <consortium name="The Broad Institute Genome Sequencing Center for Infectious Disease"/>
            <person name="Wu L."/>
            <person name="Ma J."/>
        </authorList>
    </citation>
    <scope>NUCLEOTIDE SEQUENCE [LARGE SCALE GENOMIC DNA]</scope>
    <source>
        <strain evidence="4">CGMCC 4.1467</strain>
    </source>
</reference>
<evidence type="ECO:0000313" key="4">
    <source>
        <dbReference type="Proteomes" id="UP001596472"/>
    </source>
</evidence>
<dbReference type="InterPro" id="IPR002516">
    <property type="entry name" value="Glyco_trans_11"/>
</dbReference>
<dbReference type="EMBL" id="JBHTBS010000016">
    <property type="protein sequence ID" value="MFC7339385.1"/>
    <property type="molecule type" value="Genomic_DNA"/>
</dbReference>
<organism evidence="3 4">
    <name type="scientific">Haloferula chungangensis</name>
    <dbReference type="NCBI Taxonomy" id="1048331"/>
    <lineage>
        <taxon>Bacteria</taxon>
        <taxon>Pseudomonadati</taxon>
        <taxon>Verrucomicrobiota</taxon>
        <taxon>Verrucomicrobiia</taxon>
        <taxon>Verrucomicrobiales</taxon>
        <taxon>Verrucomicrobiaceae</taxon>
        <taxon>Haloferula</taxon>
    </lineage>
</organism>
<accession>A0ABW2LCP5</accession>
<dbReference type="Gene3D" id="3.40.50.11350">
    <property type="match status" value="1"/>
</dbReference>
<dbReference type="PANTHER" id="PTHR11927:SF9">
    <property type="entry name" value="L-FUCOSYLTRANSFERASE"/>
    <property type="match status" value="1"/>
</dbReference>
<keyword evidence="2" id="KW-0808">Transferase</keyword>
<dbReference type="PANTHER" id="PTHR11927">
    <property type="entry name" value="GALACTOSIDE 2-L-FUCOSYLTRANSFERASE"/>
    <property type="match status" value="1"/>
</dbReference>
<keyword evidence="1" id="KW-0328">Glycosyltransferase</keyword>
<dbReference type="Pfam" id="PF01531">
    <property type="entry name" value="Glyco_transf_11"/>
    <property type="match status" value="1"/>
</dbReference>
<evidence type="ECO:0000256" key="2">
    <source>
        <dbReference type="ARBA" id="ARBA00022679"/>
    </source>
</evidence>
<sequence length="426" mass="48191">MEAVERFKSRFGDRVMVRAIGRSDGMKQEYHKSRVQTVEDAVNCLVDALIMSRCQHLIHSVSNIATAALYIHPEMSHTYLRLGRKHEFGGAEPNPHRVSIRKMVRVSEADNLCYFFAQDWSDWVLLYPNQVLKRAGSTAAAKYRTEVDGSMAVKWSDGLEEHFVPTQLKHIKNRPESLFYRLDAQRRIIVYLKGGLGSQLFTYAFGMALAKAVGGELHAVHEGLDGVFGLAPFGVSRMGNPPRRKSEIVWHERYEEGVQEEIFAELRECPDDPVWLEGDFQDERFFLSVSADIREKFYKPQAIPGLRNCGPRVAVHMSLEEGLEGPSGEPINVDNYLGAMDRMREEFDRPVFVVFSDRPELCRRMFGGRADVEVLLELSEMDSFSKLQSCEGAIVGDSAVGWWAAWLSGVDRVVFAETSLISNCSI</sequence>
<dbReference type="RefSeq" id="WP_379716099.1">
    <property type="nucleotide sequence ID" value="NZ_JBHTBS010000016.1"/>
</dbReference>